<dbReference type="InParanoid" id="A0A0H2R8Y1"/>
<dbReference type="Proteomes" id="UP000053477">
    <property type="component" value="Unassembled WGS sequence"/>
</dbReference>
<proteinExistence type="predicted"/>
<keyword evidence="3" id="KW-1185">Reference proteome</keyword>
<gene>
    <name evidence="2" type="ORF">SCHPADRAFT_931888</name>
</gene>
<protein>
    <recommendedName>
        <fullName evidence="1">F-box domain-containing protein</fullName>
    </recommendedName>
</protein>
<organism evidence="2 3">
    <name type="scientific">Schizopora paradoxa</name>
    <dbReference type="NCBI Taxonomy" id="27342"/>
    <lineage>
        <taxon>Eukaryota</taxon>
        <taxon>Fungi</taxon>
        <taxon>Dikarya</taxon>
        <taxon>Basidiomycota</taxon>
        <taxon>Agaricomycotina</taxon>
        <taxon>Agaricomycetes</taxon>
        <taxon>Hymenochaetales</taxon>
        <taxon>Schizoporaceae</taxon>
        <taxon>Schizopora</taxon>
    </lineage>
</organism>
<dbReference type="SUPFAM" id="SSF81383">
    <property type="entry name" value="F-box domain"/>
    <property type="match status" value="1"/>
</dbReference>
<evidence type="ECO:0000313" key="2">
    <source>
        <dbReference type="EMBL" id="KLO08309.1"/>
    </source>
</evidence>
<accession>A0A0H2R8Y1</accession>
<dbReference type="OrthoDB" id="3226575at2759"/>
<dbReference type="Gene3D" id="1.20.1280.50">
    <property type="match status" value="1"/>
</dbReference>
<dbReference type="InterPro" id="IPR001810">
    <property type="entry name" value="F-box_dom"/>
</dbReference>
<feature type="domain" description="F-box" evidence="1">
    <location>
        <begin position="106"/>
        <end position="159"/>
    </location>
</feature>
<dbReference type="Pfam" id="PF12937">
    <property type="entry name" value="F-box-like"/>
    <property type="match status" value="1"/>
</dbReference>
<name>A0A0H2R8Y1_9AGAM</name>
<evidence type="ECO:0000259" key="1">
    <source>
        <dbReference type="Pfam" id="PF12937"/>
    </source>
</evidence>
<reference evidence="2 3" key="1">
    <citation type="submission" date="2015-04" db="EMBL/GenBank/DDBJ databases">
        <title>Complete genome sequence of Schizopora paradoxa KUC8140, a cosmopolitan wood degrader in East Asia.</title>
        <authorList>
            <consortium name="DOE Joint Genome Institute"/>
            <person name="Min B."/>
            <person name="Park H."/>
            <person name="Jang Y."/>
            <person name="Kim J.-J."/>
            <person name="Kim K.H."/>
            <person name="Pangilinan J."/>
            <person name="Lipzen A."/>
            <person name="Riley R."/>
            <person name="Grigoriev I.V."/>
            <person name="Spatafora J.W."/>
            <person name="Choi I.-G."/>
        </authorList>
    </citation>
    <scope>NUCLEOTIDE SEQUENCE [LARGE SCALE GENOMIC DNA]</scope>
    <source>
        <strain evidence="2 3">KUC8140</strain>
    </source>
</reference>
<dbReference type="AlphaFoldDB" id="A0A0H2R8Y1"/>
<dbReference type="InterPro" id="IPR036047">
    <property type="entry name" value="F-box-like_dom_sf"/>
</dbReference>
<sequence length="568" mass="65528">MTRHAAAKAAAKRVLRSLEAAGKLHHGDGQLRFRFWHRNWESGKKIDNLTPDENFDAETMRELASNRCQLEYIVQLTKAIGDSASDLLDRYERFLNPYFAKLSKGFASLPDELLGLIFKFAAHPEEEGPKYSIYISQVSRRFRRIALADQSLWSHLFFRHDTNLRRVKRCIDRAGDHNDVRLILKDSAMVEIEDLRMLMKICSPIAHRLRTISLFGNWDDSWEDANTDYTLAGTLNQLLPRRLSLPRLHELNLAQDFYSNPDNPGGLPIWVTSEAIESTNLWTTPHLRSLRCREYIPPPSFPFKTITSFSLRLTLIIRNAVSDQLVELCDFLSDMPNLEEVDLDLINDGNADEYSGPELEMVPLPAVKSFTIHARKFSLPFGALWVLGSFVNHLHMPKLERLAIHLEWEELNTFFSPRVLNRALPLFVFSMMPNPILHRYLKHCSIELSHPPFNIEDDTSEPTELREKEDLIELKIPLDRIPYVSVLEVKTYGNVYFFLADKDKASMQPYQLRELRLVACNNMVREDLEETLQSLEDIGARDTFERLVISNCELLDESMVDVAMAQKG</sequence>
<dbReference type="EMBL" id="KQ086097">
    <property type="protein sequence ID" value="KLO08309.1"/>
    <property type="molecule type" value="Genomic_DNA"/>
</dbReference>
<evidence type="ECO:0000313" key="3">
    <source>
        <dbReference type="Proteomes" id="UP000053477"/>
    </source>
</evidence>